<dbReference type="CDD" id="cd01167">
    <property type="entry name" value="bac_FRK"/>
    <property type="match status" value="1"/>
</dbReference>
<feature type="domain" description="Carbohydrate kinase PfkB" evidence="7">
    <location>
        <begin position="3"/>
        <end position="306"/>
    </location>
</feature>
<dbReference type="InterPro" id="IPR011611">
    <property type="entry name" value="PfkB_dom"/>
</dbReference>
<keyword evidence="9" id="KW-1185">Reference proteome</keyword>
<evidence type="ECO:0000256" key="1">
    <source>
        <dbReference type="ARBA" id="ARBA00010688"/>
    </source>
</evidence>
<dbReference type="RefSeq" id="WP_183327211.1">
    <property type="nucleotide sequence ID" value="NZ_JACHHK010000002.1"/>
</dbReference>
<dbReference type="Gene3D" id="3.40.1190.20">
    <property type="match status" value="1"/>
</dbReference>
<dbReference type="GO" id="GO:0005524">
    <property type="term" value="F:ATP binding"/>
    <property type="evidence" value="ECO:0007669"/>
    <property type="project" value="UniProtKB-KW"/>
</dbReference>
<evidence type="ECO:0000256" key="5">
    <source>
        <dbReference type="ARBA" id="ARBA00022840"/>
    </source>
</evidence>
<accession>A0A7W8CY02</accession>
<sequence length="317" mass="34437">MFDVTAMGELLIDFTPCGTSAGGRALFEQNPGGAPANVLVAVSRLGLKGAFIGKVGKDMHGEMLKETLEADDIDVSGLVVDPNYFTTLAFVQLKDGERDFAFARKPGADTQITVDEVELDVVHNTYIFHFGSLSLTDEPSRSATFYAIEEARDAGAIISYDPNYRAPLWKDERTAKIFMRDVIPYVDIMKISDEETRLLTGVDDPMEAAEKLLDQGVKCVVVTLGAGGATMCTKNFTVQADTVKREVVDTTGAGDSFWGGMLAQFAKYRVKPDSITEAQAKQFINFANTVAGLTVEKRGAIPAIPDLEAVEKELKQD</sequence>
<dbReference type="Proteomes" id="UP000539953">
    <property type="component" value="Unassembled WGS sequence"/>
</dbReference>
<protein>
    <submittedName>
        <fullName evidence="8">Fructokinase</fullName>
        <ecNumber evidence="8">2.7.1.4</ecNumber>
    </submittedName>
</protein>
<dbReference type="Pfam" id="PF00294">
    <property type="entry name" value="PfkB"/>
    <property type="match status" value="1"/>
</dbReference>
<dbReference type="InterPro" id="IPR050306">
    <property type="entry name" value="PfkB_Carbo_kinase"/>
</dbReference>
<dbReference type="GO" id="GO:0008865">
    <property type="term" value="F:fructokinase activity"/>
    <property type="evidence" value="ECO:0007669"/>
    <property type="project" value="UniProtKB-EC"/>
</dbReference>
<dbReference type="SUPFAM" id="SSF53613">
    <property type="entry name" value="Ribokinase-like"/>
    <property type="match status" value="1"/>
</dbReference>
<dbReference type="PANTHER" id="PTHR43085">
    <property type="entry name" value="HEXOKINASE FAMILY MEMBER"/>
    <property type="match status" value="1"/>
</dbReference>
<dbReference type="InterPro" id="IPR002173">
    <property type="entry name" value="Carboh/pur_kinase_PfkB_CS"/>
</dbReference>
<organism evidence="8 9">
    <name type="scientific">Catenisphaera adipataccumulans</name>
    <dbReference type="NCBI Taxonomy" id="700500"/>
    <lineage>
        <taxon>Bacteria</taxon>
        <taxon>Bacillati</taxon>
        <taxon>Bacillota</taxon>
        <taxon>Erysipelotrichia</taxon>
        <taxon>Erysipelotrichales</taxon>
        <taxon>Erysipelotrichaceae</taxon>
        <taxon>Catenisphaera</taxon>
    </lineage>
</organism>
<dbReference type="InterPro" id="IPR029056">
    <property type="entry name" value="Ribokinase-like"/>
</dbReference>
<dbReference type="EMBL" id="JACHHK010000002">
    <property type="protein sequence ID" value="MBB5182479.1"/>
    <property type="molecule type" value="Genomic_DNA"/>
</dbReference>
<dbReference type="PRINTS" id="PR00990">
    <property type="entry name" value="RIBOKINASE"/>
</dbReference>
<dbReference type="InterPro" id="IPR002139">
    <property type="entry name" value="Ribo/fructo_kinase"/>
</dbReference>
<keyword evidence="3" id="KW-0547">Nucleotide-binding</keyword>
<dbReference type="AlphaFoldDB" id="A0A7W8CY02"/>
<comment type="caution">
    <text evidence="8">The sequence shown here is derived from an EMBL/GenBank/DDBJ whole genome shotgun (WGS) entry which is preliminary data.</text>
</comment>
<evidence type="ECO:0000313" key="8">
    <source>
        <dbReference type="EMBL" id="MBB5182479.1"/>
    </source>
</evidence>
<evidence type="ECO:0000256" key="6">
    <source>
        <dbReference type="RuleBase" id="RU003704"/>
    </source>
</evidence>
<dbReference type="GO" id="GO:0006000">
    <property type="term" value="P:fructose metabolic process"/>
    <property type="evidence" value="ECO:0007669"/>
    <property type="project" value="UniProtKB-ARBA"/>
</dbReference>
<evidence type="ECO:0000256" key="4">
    <source>
        <dbReference type="ARBA" id="ARBA00022777"/>
    </source>
</evidence>
<comment type="similarity">
    <text evidence="1 6">Belongs to the carbohydrate kinase PfkB family.</text>
</comment>
<dbReference type="EC" id="2.7.1.4" evidence="8"/>
<name>A0A7W8CY02_9FIRM</name>
<dbReference type="PANTHER" id="PTHR43085:SF1">
    <property type="entry name" value="PSEUDOURIDINE KINASE-RELATED"/>
    <property type="match status" value="1"/>
</dbReference>
<evidence type="ECO:0000259" key="7">
    <source>
        <dbReference type="Pfam" id="PF00294"/>
    </source>
</evidence>
<evidence type="ECO:0000313" key="9">
    <source>
        <dbReference type="Proteomes" id="UP000539953"/>
    </source>
</evidence>
<gene>
    <name evidence="8" type="ORF">HNQ47_000498</name>
</gene>
<keyword evidence="4 6" id="KW-0418">Kinase</keyword>
<evidence type="ECO:0000256" key="3">
    <source>
        <dbReference type="ARBA" id="ARBA00022741"/>
    </source>
</evidence>
<keyword evidence="5" id="KW-0067">ATP-binding</keyword>
<dbReference type="PROSITE" id="PS00584">
    <property type="entry name" value="PFKB_KINASES_2"/>
    <property type="match status" value="1"/>
</dbReference>
<evidence type="ECO:0000256" key="2">
    <source>
        <dbReference type="ARBA" id="ARBA00022679"/>
    </source>
</evidence>
<proteinExistence type="inferred from homology"/>
<reference evidence="8 9" key="1">
    <citation type="submission" date="2020-08" db="EMBL/GenBank/DDBJ databases">
        <title>Genomic Encyclopedia of Type Strains, Phase IV (KMG-IV): sequencing the most valuable type-strain genomes for metagenomic binning, comparative biology and taxonomic classification.</title>
        <authorList>
            <person name="Goeker M."/>
        </authorList>
    </citation>
    <scope>NUCLEOTIDE SEQUENCE [LARGE SCALE GENOMIC DNA]</scope>
    <source>
        <strain evidence="8 9">DSM 25799</strain>
    </source>
</reference>
<keyword evidence="2 6" id="KW-0808">Transferase</keyword>